<evidence type="ECO:0000313" key="1">
    <source>
        <dbReference type="EMBL" id="WGE07971.1"/>
    </source>
</evidence>
<organism evidence="1 2">
    <name type="scientific">Bacillus subtilis</name>
    <dbReference type="NCBI Taxonomy" id="1423"/>
    <lineage>
        <taxon>Bacteria</taxon>
        <taxon>Bacillati</taxon>
        <taxon>Bacillota</taxon>
        <taxon>Bacilli</taxon>
        <taxon>Bacillales</taxon>
        <taxon>Bacillaceae</taxon>
        <taxon>Bacillus</taxon>
    </lineage>
</organism>
<reference evidence="1" key="1">
    <citation type="submission" date="2025-02" db="EMBL/GenBank/DDBJ databases">
        <title>Complete genome sequences of 52 Bacillus and Priestia strains isolated from West-African fermentations and 26 reference strains from the DSMZ collection.</title>
        <authorList>
            <person name="Wiedenbein E.S."/>
            <person name="Canoy T.S."/>
            <person name="Hui Y."/>
            <person name="Parkouda C."/>
            <person name="Dawende C."/>
            <person name="Ametefe E."/>
            <person name="Jespersen L."/>
            <person name="Nielsen D.S."/>
        </authorList>
    </citation>
    <scope>NUCLEOTIDE SEQUENCE</scope>
    <source>
        <strain evidence="1">PRO122</strain>
    </source>
</reference>
<name>A0AC61YZ20_BACIU</name>
<sequence length="94" mass="10897">MGKKNGKGRERKTRMGIVTNKMSDEVYEQLDSKAQANELSKYLIQLVERDLEGEAIRDAFELAKDELIVISKVATELKYNLEMLMKEHRQSHLN</sequence>
<proteinExistence type="predicted"/>
<protein>
    <submittedName>
        <fullName evidence="1">Uncharacterized protein</fullName>
    </submittedName>
</protein>
<gene>
    <name evidence="1" type="ORF">P5658_04030</name>
</gene>
<dbReference type="EMBL" id="CP121756">
    <property type="protein sequence ID" value="WGE07971.1"/>
    <property type="molecule type" value="Genomic_DNA"/>
</dbReference>
<dbReference type="Proteomes" id="UP001217185">
    <property type="component" value="Chromosome"/>
</dbReference>
<evidence type="ECO:0000313" key="2">
    <source>
        <dbReference type="Proteomes" id="UP001217185"/>
    </source>
</evidence>
<accession>A0AC61YZ20</accession>